<dbReference type="OrthoDB" id="200660at2759"/>
<comment type="subcellular location">
    <subcellularLocation>
        <location evidence="1">Nucleus</location>
    </subcellularLocation>
</comment>
<dbReference type="GO" id="GO:0006310">
    <property type="term" value="P:DNA recombination"/>
    <property type="evidence" value="ECO:0007669"/>
    <property type="project" value="InterPro"/>
</dbReference>
<dbReference type="GO" id="GO:0051301">
    <property type="term" value="P:cell division"/>
    <property type="evidence" value="ECO:0007669"/>
    <property type="project" value="UniProtKB-KW"/>
</dbReference>
<evidence type="ECO:0000313" key="8">
    <source>
        <dbReference type="EMBL" id="CDR37785.1"/>
    </source>
</evidence>
<evidence type="ECO:0000256" key="2">
    <source>
        <dbReference type="ARBA" id="ARBA00022598"/>
    </source>
</evidence>
<keyword evidence="3" id="KW-0132">Cell division</keyword>
<dbReference type="InterPro" id="IPR039776">
    <property type="entry name" value="Pds5"/>
</dbReference>
<dbReference type="GO" id="GO:0000785">
    <property type="term" value="C:chromatin"/>
    <property type="evidence" value="ECO:0007669"/>
    <property type="project" value="TreeGrafter"/>
</dbReference>
<feature type="compositionally biased region" description="Basic residues" evidence="7">
    <location>
        <begin position="1181"/>
        <end position="1204"/>
    </location>
</feature>
<evidence type="ECO:0000256" key="5">
    <source>
        <dbReference type="ARBA" id="ARBA00023242"/>
    </source>
</evidence>
<accession>A0A061AJP3</accession>
<dbReference type="InterPro" id="IPR016024">
    <property type="entry name" value="ARM-type_fold"/>
</dbReference>
<protein>
    <submittedName>
        <fullName evidence="8">CYFA0S01e17150g1_1</fullName>
    </submittedName>
</protein>
<evidence type="ECO:0000256" key="4">
    <source>
        <dbReference type="ARBA" id="ARBA00022776"/>
    </source>
</evidence>
<dbReference type="GO" id="GO:0005634">
    <property type="term" value="C:nucleus"/>
    <property type="evidence" value="ECO:0007669"/>
    <property type="project" value="UniProtKB-SubCell"/>
</dbReference>
<dbReference type="PANTHER" id="PTHR12663:SF0">
    <property type="entry name" value="PRECOCIOUS DISSOCIATION OF SISTERS 5, ISOFORM A"/>
    <property type="match status" value="1"/>
</dbReference>
<keyword evidence="4" id="KW-0498">Mitosis</keyword>
<dbReference type="Gene3D" id="1.25.10.10">
    <property type="entry name" value="Leucine-rich Repeat Variant"/>
    <property type="match status" value="1"/>
</dbReference>
<dbReference type="GO" id="GO:0006281">
    <property type="term" value="P:DNA repair"/>
    <property type="evidence" value="ECO:0007669"/>
    <property type="project" value="InterPro"/>
</dbReference>
<evidence type="ECO:0000256" key="1">
    <source>
        <dbReference type="ARBA" id="ARBA00004123"/>
    </source>
</evidence>
<name>A0A061AJP3_CYBFA</name>
<dbReference type="GO" id="GO:0003677">
    <property type="term" value="F:DNA binding"/>
    <property type="evidence" value="ECO:0007669"/>
    <property type="project" value="InterPro"/>
</dbReference>
<dbReference type="Pfam" id="PF20168">
    <property type="entry name" value="PDS5"/>
    <property type="match status" value="1"/>
</dbReference>
<keyword evidence="6" id="KW-0131">Cell cycle</keyword>
<dbReference type="Gene3D" id="1.10.3260.10">
    <property type="entry name" value="DNA ligase, ATP-dependent, N-terminal domain"/>
    <property type="match status" value="1"/>
</dbReference>
<gene>
    <name evidence="8" type="ORF">CYFA0S_01e17150g</name>
</gene>
<dbReference type="VEuPathDB" id="FungiDB:BON22_1621"/>
<keyword evidence="2" id="KW-0436">Ligase</keyword>
<dbReference type="GO" id="GO:0003910">
    <property type="term" value="F:DNA ligase (ATP) activity"/>
    <property type="evidence" value="ECO:0007669"/>
    <property type="project" value="InterPro"/>
</dbReference>
<dbReference type="CDD" id="cd19953">
    <property type="entry name" value="PDS5"/>
    <property type="match status" value="1"/>
</dbReference>
<evidence type="ECO:0000256" key="7">
    <source>
        <dbReference type="SAM" id="MobiDB-lite"/>
    </source>
</evidence>
<dbReference type="PhylomeDB" id="A0A061AJP3"/>
<dbReference type="GO" id="GO:0007064">
    <property type="term" value="P:mitotic sister chromatid cohesion"/>
    <property type="evidence" value="ECO:0007669"/>
    <property type="project" value="InterPro"/>
</dbReference>
<evidence type="ECO:0000256" key="6">
    <source>
        <dbReference type="ARBA" id="ARBA00023306"/>
    </source>
</evidence>
<organism evidence="8">
    <name type="scientific">Cyberlindnera fabianii</name>
    <name type="common">Yeast</name>
    <name type="synonym">Hansenula fabianii</name>
    <dbReference type="NCBI Taxonomy" id="36022"/>
    <lineage>
        <taxon>Eukaryota</taxon>
        <taxon>Fungi</taxon>
        <taxon>Dikarya</taxon>
        <taxon>Ascomycota</taxon>
        <taxon>Saccharomycotina</taxon>
        <taxon>Saccharomycetes</taxon>
        <taxon>Phaffomycetales</taxon>
        <taxon>Phaffomycetaceae</taxon>
        <taxon>Cyberlindnera</taxon>
    </lineage>
</organism>
<dbReference type="EMBL" id="LK052886">
    <property type="protein sequence ID" value="CDR37785.1"/>
    <property type="molecule type" value="Genomic_DNA"/>
</dbReference>
<feature type="region of interest" description="Disordered" evidence="7">
    <location>
        <begin position="1168"/>
        <end position="1260"/>
    </location>
</feature>
<dbReference type="PANTHER" id="PTHR12663">
    <property type="entry name" value="ANDROGEN INDUCED INHIBITOR OF PROLIFERATION AS3 / PDS5-RELATED"/>
    <property type="match status" value="1"/>
</dbReference>
<proteinExistence type="predicted"/>
<dbReference type="SUPFAM" id="SSF48371">
    <property type="entry name" value="ARM repeat"/>
    <property type="match status" value="1"/>
</dbReference>
<dbReference type="AlphaFoldDB" id="A0A061AJP3"/>
<sequence length="1260" mass="142697">MTRAQAASLQFKKSIISSAKDTISQKDLLERLDTLSTELSKIEQERFNVKSLDKYKDDLVNRKLLAHKDIGVQSLVACCLADVLRLYAPDAPYTDAELAEIFKLFIKMFKKLSDPENGYYSQQVYLITRLAEVRSIILVTDIESSSTLIENIFQMFYDQTNVFHKKLEPIISDILIEIISEWDQISSPVLKLILNKFLTRQTGTVTASLSTSSAQPFNFSINICNANPDRLARQLTKFFSETLYENTTDGEVDYKSLSKLHTLLVEAWKHVPEILASVMGLLDDELNADSDKFRALATETVGKVLASQSRVNFVTVHRDTWLSWMKKTLDMSPSVRVKWVEQAAEVLVNRADVLAEITNGLSKTLIDTDEHVRLATVRAVSNIPSDVLLRKVHNSSILTGLGQLIREKHVDVREEAITIMGSLFKEAYEDVFAETEDELPDTFKIVKQIPSNLLNLYYINNTDINSLVDVVLIEDIFPEELDDMKRVMRLVKIVGTLDQTAKSAFLAFNKRQENLNNALRNYIKFCENLNGLSMSDDDTRAKFDKTVNWLAASLPVRFSPADALQKFATVNNRRMYQLVKWCVAADTEYKAMINARKELFTRIQSVKSTSSTSLKDMQNVFKLFMYRGGLTFNNRSNIAALFSLSDDPKYSKVAQDIVEHISELSPAAFADQVGNLVIKLKDTKITSKLNTVRALFHIFKKLEEYVPKDDNTFLDTLVNIAQSGTPLEATYAIRVLKLTGKIDLMGQLVFDAVHPLEITDKLCTHLASIAELFNVFPDIPEEYADDMTPILVRDILLANNTKAKKNDPDFIIDDEEVENGKQPELAAKIMALRVFTNRLLSLDKANTETEEVITTAAENVFKLLLSLIAKGGEIVNSKAKNYPSPRFFQAHLRLEAGLCLLKLAQVPRYNSLMKPVVINRVILLIQDENENIRSRFIRALTDNLKKGEISNRFFPSVYFMAYEPNAKLKAEVKTWIRSTFSKRANSSSESVNDIVFEKSITGLIYAIAHHAEFVEYIDASNEEPTEDGSNTSEENLLKAYTFGLEYLAFFLENVAMEKNISLIYYFATRVKQYRDATLPESAYSTEPTDAVNNIYRVSDLAQFTIRDLAESRGWTIQTYPGKLQLSTEIFAKMQSSEEGHRVAGTSYIQDTIIKRLGGIVKQKINSITTTKRVRSTEAGVQRKKSKTMSRATKPKATSKKYRKRTTSDEEGSDIDESFGNPAEPVRKSSRAKRISYADQVNEYQLGEGEEEEDVEMDHEL</sequence>
<keyword evidence="5" id="KW-0539">Nucleus</keyword>
<dbReference type="InterPro" id="IPR036599">
    <property type="entry name" value="DNA_ligase_N_sf"/>
</dbReference>
<feature type="compositionally biased region" description="Acidic residues" evidence="7">
    <location>
        <begin position="1247"/>
        <end position="1260"/>
    </location>
</feature>
<dbReference type="InterPro" id="IPR011989">
    <property type="entry name" value="ARM-like"/>
</dbReference>
<evidence type="ECO:0000256" key="3">
    <source>
        <dbReference type="ARBA" id="ARBA00022618"/>
    </source>
</evidence>
<reference evidence="8" key="1">
    <citation type="journal article" date="2014" name="Genome Announc.">
        <title>Genome sequence of the yeast Cyberlindnera fabianii (Hansenula fabianii).</title>
        <authorList>
            <person name="Freel K.C."/>
            <person name="Sarilar V."/>
            <person name="Neuveglise C."/>
            <person name="Devillers H."/>
            <person name="Friedrich A."/>
            <person name="Schacherer J."/>
        </authorList>
    </citation>
    <scope>NUCLEOTIDE SEQUENCE</scope>
    <source>
        <strain evidence="8">YJS4271</strain>
    </source>
</reference>